<feature type="compositionally biased region" description="Polar residues" evidence="4">
    <location>
        <begin position="363"/>
        <end position="372"/>
    </location>
</feature>
<reference evidence="5" key="1">
    <citation type="submission" date="2022-11" db="EMBL/GenBank/DDBJ databases">
        <authorList>
            <person name="Hyden B.L."/>
            <person name="Feng K."/>
            <person name="Yates T."/>
            <person name="Jawdy S."/>
            <person name="Smart L.B."/>
            <person name="Muchero W."/>
        </authorList>
    </citation>
    <scope>NUCLEOTIDE SEQUENCE</scope>
    <source>
        <tissue evidence="5">Shoot tip</tissue>
    </source>
</reference>
<keyword evidence="3" id="KW-0804">Transcription</keyword>
<dbReference type="InterPro" id="IPR040356">
    <property type="entry name" value="SPEAR"/>
</dbReference>
<dbReference type="PANTHER" id="PTHR33388">
    <property type="entry name" value="OS01G0212500 PROTEIN"/>
    <property type="match status" value="1"/>
</dbReference>
<feature type="region of interest" description="Disordered" evidence="4">
    <location>
        <begin position="1"/>
        <end position="56"/>
    </location>
</feature>
<feature type="compositionally biased region" description="Polar residues" evidence="4">
    <location>
        <begin position="336"/>
        <end position="345"/>
    </location>
</feature>
<feature type="compositionally biased region" description="Basic residues" evidence="4">
    <location>
        <begin position="37"/>
        <end position="46"/>
    </location>
</feature>
<accession>A0A9Q0QIE7</accession>
<feature type="compositionally biased region" description="Basic and acidic residues" evidence="4">
    <location>
        <begin position="352"/>
        <end position="362"/>
    </location>
</feature>
<dbReference type="EMBL" id="JAPFFL010000008">
    <property type="protein sequence ID" value="KAJ6707139.1"/>
    <property type="molecule type" value="Genomic_DNA"/>
</dbReference>
<gene>
    <name evidence="5" type="ORF">OIU85_027485</name>
</gene>
<evidence type="ECO:0000256" key="4">
    <source>
        <dbReference type="SAM" id="MobiDB-lite"/>
    </source>
</evidence>
<evidence type="ECO:0000256" key="1">
    <source>
        <dbReference type="ARBA" id="ARBA00022491"/>
    </source>
</evidence>
<comment type="caution">
    <text evidence="5">The sequence shown here is derived from an EMBL/GenBank/DDBJ whole genome shotgun (WGS) entry which is preliminary data.</text>
</comment>
<keyword evidence="6" id="KW-1185">Reference proteome</keyword>
<proteinExistence type="predicted"/>
<dbReference type="PANTHER" id="PTHR33388:SF19">
    <property type="entry name" value="SPOROCYTELESS-LIKE EAR-CONTAINING PROTEIN"/>
    <property type="match status" value="1"/>
</dbReference>
<name>A0A9Q0QIE7_SALVM</name>
<feature type="region of interest" description="Disordered" evidence="4">
    <location>
        <begin position="336"/>
        <end position="375"/>
    </location>
</feature>
<evidence type="ECO:0000256" key="3">
    <source>
        <dbReference type="ARBA" id="ARBA00023163"/>
    </source>
</evidence>
<evidence type="ECO:0000313" key="5">
    <source>
        <dbReference type="EMBL" id="KAJ6707139.1"/>
    </source>
</evidence>
<dbReference type="AlphaFoldDB" id="A0A9Q0QIE7"/>
<reference evidence="5" key="2">
    <citation type="journal article" date="2023" name="Int. J. Mol. Sci.">
        <title>De Novo Assembly and Annotation of 11 Diverse Shrub Willow (Salix) Genomes Reveals Novel Gene Organization in Sex-Linked Regions.</title>
        <authorList>
            <person name="Hyden B."/>
            <person name="Feng K."/>
            <person name="Yates T.B."/>
            <person name="Jawdy S."/>
            <person name="Cereghino C."/>
            <person name="Smart L.B."/>
            <person name="Muchero W."/>
        </authorList>
    </citation>
    <scope>NUCLEOTIDE SEQUENCE [LARGE SCALE GENOMIC DNA]</scope>
    <source>
        <tissue evidence="5">Shoot tip</tissue>
    </source>
</reference>
<dbReference type="GO" id="GO:0003700">
    <property type="term" value="F:DNA-binding transcription factor activity"/>
    <property type="evidence" value="ECO:0007669"/>
    <property type="project" value="InterPro"/>
</dbReference>
<evidence type="ECO:0000313" key="6">
    <source>
        <dbReference type="Proteomes" id="UP001151529"/>
    </source>
</evidence>
<dbReference type="Proteomes" id="UP001151529">
    <property type="component" value="Chromosome 4"/>
</dbReference>
<protein>
    <submittedName>
        <fullName evidence="5">PROTEIN SPEAR2</fullName>
    </submittedName>
</protein>
<keyword evidence="2" id="KW-0805">Transcription regulation</keyword>
<organism evidence="5 6">
    <name type="scientific">Salix viminalis</name>
    <name type="common">Common osier</name>
    <name type="synonym">Basket willow</name>
    <dbReference type="NCBI Taxonomy" id="40686"/>
    <lineage>
        <taxon>Eukaryota</taxon>
        <taxon>Viridiplantae</taxon>
        <taxon>Streptophyta</taxon>
        <taxon>Embryophyta</taxon>
        <taxon>Tracheophyta</taxon>
        <taxon>Spermatophyta</taxon>
        <taxon>Magnoliopsida</taxon>
        <taxon>eudicotyledons</taxon>
        <taxon>Gunneridae</taxon>
        <taxon>Pentapetalae</taxon>
        <taxon>rosids</taxon>
        <taxon>fabids</taxon>
        <taxon>Malpighiales</taxon>
        <taxon>Salicaceae</taxon>
        <taxon>Saliceae</taxon>
        <taxon>Salix</taxon>
    </lineage>
</organism>
<evidence type="ECO:0000256" key="2">
    <source>
        <dbReference type="ARBA" id="ARBA00023015"/>
    </source>
</evidence>
<dbReference type="OrthoDB" id="1189784at2759"/>
<sequence>MCSYTSLSSDGDGDGDGDGGHHGSNSGGNGVDNTYSKKVKKQKIPKRGPGVAELEKILRDQEKKDTSLDHKTRNIEGFCLVSQLSSSYQRQSPVLPSHKSHPRNLPFAPDPNLFSPQSTTFFGDCSKNTSLQVCRGASNGTASDIALHEHGFLPTMWNSCQPNADIRGPGMASGNPFSFRSANGLSQLFPSSSMTQRSQYTPAPMINFFPESVASSSSTTPSSAVMYQGIEPPSNQTSHHHNNSVWPDEDKMVGSKRSFPFSMEAPPLPHHYRVPAFSRQFSRQDSSLACASHNITSPEQIEAVSRDKNIGSKRNTDYGVAKGNFLLFGCPTIPSPSTHISQQEQSRSKHPQPFEKSTEDSQQRSAPGNGSICNKPPLISFLLPVEQKSKMETNFSLNNDDRIEARGDGIDLDLRL</sequence>
<keyword evidence="1" id="KW-0678">Repressor</keyword>